<protein>
    <recommendedName>
        <fullName evidence="6 12">Dihydropteroate synthase</fullName>
        <shortName evidence="12">DHPS</shortName>
        <ecNumber evidence="5 12">2.5.1.15</ecNumber>
    </recommendedName>
    <alternativeName>
        <fullName evidence="11 12">Dihydropteroate pyrophosphorylase</fullName>
    </alternativeName>
</protein>
<keyword evidence="10 12" id="KW-0289">Folate biosynthesis</keyword>
<evidence type="ECO:0000256" key="4">
    <source>
        <dbReference type="ARBA" id="ARBA00009503"/>
    </source>
</evidence>
<comment type="similarity">
    <text evidence="4 12">Belongs to the DHPS family.</text>
</comment>
<dbReference type="Proteomes" id="UP000076794">
    <property type="component" value="Chromosome"/>
</dbReference>
<dbReference type="UniPathway" id="UPA00077">
    <property type="reaction ID" value="UER00156"/>
</dbReference>
<dbReference type="NCBIfam" id="TIGR01496">
    <property type="entry name" value="DHPS"/>
    <property type="match status" value="1"/>
</dbReference>
<keyword evidence="8 12" id="KW-0479">Metal-binding</keyword>
<evidence type="ECO:0000256" key="3">
    <source>
        <dbReference type="ARBA" id="ARBA00004763"/>
    </source>
</evidence>
<dbReference type="InterPro" id="IPR006390">
    <property type="entry name" value="DHP_synth_dom"/>
</dbReference>
<feature type="domain" description="Pterin-binding" evidence="13">
    <location>
        <begin position="20"/>
        <end position="282"/>
    </location>
</feature>
<dbReference type="EMBL" id="CP014209">
    <property type="protein sequence ID" value="ANC32530.1"/>
    <property type="molecule type" value="Genomic_DNA"/>
</dbReference>
<dbReference type="FunFam" id="3.20.20.20:FF:000006">
    <property type="entry name" value="Dihydropteroate synthase"/>
    <property type="match status" value="1"/>
</dbReference>
<gene>
    <name evidence="14" type="primary">folP1</name>
    <name evidence="14" type="ORF">I598_3014</name>
</gene>
<dbReference type="STRING" id="1300344.I598_3014"/>
<evidence type="ECO:0000256" key="9">
    <source>
        <dbReference type="ARBA" id="ARBA00022842"/>
    </source>
</evidence>
<dbReference type="Gene3D" id="3.20.20.20">
    <property type="entry name" value="Dihydropteroate synthase-like"/>
    <property type="match status" value="1"/>
</dbReference>
<dbReference type="PROSITE" id="PS00793">
    <property type="entry name" value="DHPS_2"/>
    <property type="match status" value="1"/>
</dbReference>
<evidence type="ECO:0000259" key="13">
    <source>
        <dbReference type="PROSITE" id="PS50972"/>
    </source>
</evidence>
<keyword evidence="9 12" id="KW-0460">Magnesium</keyword>
<dbReference type="InterPro" id="IPR045031">
    <property type="entry name" value="DHP_synth-like"/>
</dbReference>
<dbReference type="GO" id="GO:0046654">
    <property type="term" value="P:tetrahydrofolate biosynthetic process"/>
    <property type="evidence" value="ECO:0007669"/>
    <property type="project" value="UniProtKB-UniPathway"/>
</dbReference>
<dbReference type="GO" id="GO:0005829">
    <property type="term" value="C:cytosol"/>
    <property type="evidence" value="ECO:0007669"/>
    <property type="project" value="TreeGrafter"/>
</dbReference>
<dbReference type="Pfam" id="PF00809">
    <property type="entry name" value="Pterin_bind"/>
    <property type="match status" value="1"/>
</dbReference>
<dbReference type="AlphaFoldDB" id="A0A168FUG5"/>
<dbReference type="RefSeq" id="WP_068203777.1">
    <property type="nucleotide sequence ID" value="NZ_CP014209.1"/>
</dbReference>
<name>A0A168FUG5_9MICO</name>
<evidence type="ECO:0000256" key="8">
    <source>
        <dbReference type="ARBA" id="ARBA00022723"/>
    </source>
</evidence>
<comment type="catalytic activity">
    <reaction evidence="1">
        <text>(7,8-dihydropterin-6-yl)methyl diphosphate + 4-aminobenzoate = 7,8-dihydropteroate + diphosphate</text>
        <dbReference type="Rhea" id="RHEA:19949"/>
        <dbReference type="ChEBI" id="CHEBI:17836"/>
        <dbReference type="ChEBI" id="CHEBI:17839"/>
        <dbReference type="ChEBI" id="CHEBI:33019"/>
        <dbReference type="ChEBI" id="CHEBI:72950"/>
        <dbReference type="EC" id="2.5.1.15"/>
    </reaction>
</comment>
<evidence type="ECO:0000256" key="7">
    <source>
        <dbReference type="ARBA" id="ARBA00022679"/>
    </source>
</evidence>
<evidence type="ECO:0000256" key="12">
    <source>
        <dbReference type="RuleBase" id="RU361205"/>
    </source>
</evidence>
<evidence type="ECO:0000256" key="1">
    <source>
        <dbReference type="ARBA" id="ARBA00000012"/>
    </source>
</evidence>
<comment type="cofactor">
    <cofactor evidence="2 12">
        <name>Mg(2+)</name>
        <dbReference type="ChEBI" id="CHEBI:18420"/>
    </cofactor>
</comment>
<evidence type="ECO:0000256" key="5">
    <source>
        <dbReference type="ARBA" id="ARBA00012458"/>
    </source>
</evidence>
<comment type="pathway">
    <text evidence="3 12">Cofactor biosynthesis; tetrahydrofolate biosynthesis; 7,8-dihydrofolate from 2-amino-4-hydroxy-6-hydroxymethyl-7,8-dihydropteridine diphosphate and 4-aminobenzoate: step 1/2.</text>
</comment>
<evidence type="ECO:0000256" key="2">
    <source>
        <dbReference type="ARBA" id="ARBA00001946"/>
    </source>
</evidence>
<dbReference type="InterPro" id="IPR011005">
    <property type="entry name" value="Dihydropteroate_synth-like_sf"/>
</dbReference>
<dbReference type="InterPro" id="IPR000489">
    <property type="entry name" value="Pterin-binding_dom"/>
</dbReference>
<organism evidence="14 15">
    <name type="scientific">Isoptericola dokdonensis DS-3</name>
    <dbReference type="NCBI Taxonomy" id="1300344"/>
    <lineage>
        <taxon>Bacteria</taxon>
        <taxon>Bacillati</taxon>
        <taxon>Actinomycetota</taxon>
        <taxon>Actinomycetes</taxon>
        <taxon>Micrococcales</taxon>
        <taxon>Promicromonosporaceae</taxon>
        <taxon>Isoptericola</taxon>
    </lineage>
</organism>
<proteinExistence type="inferred from homology"/>
<keyword evidence="7 12" id="KW-0808">Transferase</keyword>
<dbReference type="GO" id="GO:0046656">
    <property type="term" value="P:folic acid biosynthetic process"/>
    <property type="evidence" value="ECO:0007669"/>
    <property type="project" value="UniProtKB-KW"/>
</dbReference>
<evidence type="ECO:0000313" key="14">
    <source>
        <dbReference type="EMBL" id="ANC32530.1"/>
    </source>
</evidence>
<keyword evidence="15" id="KW-1185">Reference proteome</keyword>
<dbReference type="PROSITE" id="PS00792">
    <property type="entry name" value="DHPS_1"/>
    <property type="match status" value="1"/>
</dbReference>
<sequence length="312" mass="32322">MSSRDVAVAGLPELSGTGRCLVMGVVNITPDSFSDGGEWFEPEAGVRHGLDLLAEGADVLDVGGESTRPGAERVSEDEELARVIPVIGRLAAAGAVVSVDTTRARVAAESVAAGARIVNDVSGGLADPAMADVVARTGVAYVAMHWRGHSDVMDDLEVYDDVVADVRAELAQRLDALHAAGVAPEQVILDPGLGFSKAGALNWPLLAHLDALHALGRPVLVGASRKRFLGHLLARPAADGRADPVPPAARDHATAAVSALAARAGAWCVRVHAARASVDAVHVAAAWEDAARTIDDDPVRRPAHPQQTEAPE</sequence>
<dbReference type="PANTHER" id="PTHR20941">
    <property type="entry name" value="FOLATE SYNTHESIS PROTEINS"/>
    <property type="match status" value="1"/>
</dbReference>
<evidence type="ECO:0000313" key="15">
    <source>
        <dbReference type="Proteomes" id="UP000076794"/>
    </source>
</evidence>
<dbReference type="OrthoDB" id="9811744at2"/>
<dbReference type="GO" id="GO:0004156">
    <property type="term" value="F:dihydropteroate synthase activity"/>
    <property type="evidence" value="ECO:0007669"/>
    <property type="project" value="UniProtKB-EC"/>
</dbReference>
<dbReference type="SUPFAM" id="SSF51717">
    <property type="entry name" value="Dihydropteroate synthetase-like"/>
    <property type="match status" value="1"/>
</dbReference>
<dbReference type="PROSITE" id="PS50972">
    <property type="entry name" value="PTERIN_BINDING"/>
    <property type="match status" value="1"/>
</dbReference>
<evidence type="ECO:0000256" key="6">
    <source>
        <dbReference type="ARBA" id="ARBA00016919"/>
    </source>
</evidence>
<dbReference type="PATRIC" id="fig|1300344.3.peg.3033"/>
<comment type="function">
    <text evidence="12">Catalyzes the condensation of para-aminobenzoate (pABA) with 6-hydroxymethyl-7,8-dihydropterin diphosphate (DHPt-PP) to form 7,8-dihydropteroate (H2Pte), the immediate precursor of folate derivatives.</text>
</comment>
<dbReference type="KEGG" id="ido:I598_3014"/>
<evidence type="ECO:0000256" key="11">
    <source>
        <dbReference type="ARBA" id="ARBA00030193"/>
    </source>
</evidence>
<reference evidence="14 15" key="1">
    <citation type="submission" date="2016-01" db="EMBL/GenBank/DDBJ databases">
        <title>Complete genome sequence of a soil Actinobacterium, Isoptericola dokdonensis DS-3.</title>
        <authorList>
            <person name="Kwon S.-K."/>
            <person name="Kim J.F."/>
        </authorList>
    </citation>
    <scope>NUCLEOTIDE SEQUENCE [LARGE SCALE GENOMIC DNA]</scope>
    <source>
        <strain evidence="14 15">DS-3</strain>
    </source>
</reference>
<dbReference type="CDD" id="cd00739">
    <property type="entry name" value="DHPS"/>
    <property type="match status" value="1"/>
</dbReference>
<evidence type="ECO:0000256" key="10">
    <source>
        <dbReference type="ARBA" id="ARBA00022909"/>
    </source>
</evidence>
<dbReference type="EC" id="2.5.1.15" evidence="5 12"/>
<accession>A0A168FUG5</accession>
<dbReference type="GO" id="GO:0046872">
    <property type="term" value="F:metal ion binding"/>
    <property type="evidence" value="ECO:0007669"/>
    <property type="project" value="UniProtKB-KW"/>
</dbReference>
<dbReference type="PANTHER" id="PTHR20941:SF1">
    <property type="entry name" value="FOLIC ACID SYNTHESIS PROTEIN FOL1"/>
    <property type="match status" value="1"/>
</dbReference>